<evidence type="ECO:0000313" key="2">
    <source>
        <dbReference type="Proteomes" id="UP000634136"/>
    </source>
</evidence>
<name>A0A834WQ16_9FABA</name>
<organism evidence="1 2">
    <name type="scientific">Senna tora</name>
    <dbReference type="NCBI Taxonomy" id="362788"/>
    <lineage>
        <taxon>Eukaryota</taxon>
        <taxon>Viridiplantae</taxon>
        <taxon>Streptophyta</taxon>
        <taxon>Embryophyta</taxon>
        <taxon>Tracheophyta</taxon>
        <taxon>Spermatophyta</taxon>
        <taxon>Magnoliopsida</taxon>
        <taxon>eudicotyledons</taxon>
        <taxon>Gunneridae</taxon>
        <taxon>Pentapetalae</taxon>
        <taxon>rosids</taxon>
        <taxon>fabids</taxon>
        <taxon>Fabales</taxon>
        <taxon>Fabaceae</taxon>
        <taxon>Caesalpinioideae</taxon>
        <taxon>Cassia clade</taxon>
        <taxon>Senna</taxon>
    </lineage>
</organism>
<evidence type="ECO:0000313" key="1">
    <source>
        <dbReference type="EMBL" id="KAF7825064.1"/>
    </source>
</evidence>
<keyword evidence="2" id="KW-1185">Reference proteome</keyword>
<dbReference type="EMBL" id="JAAIUW010000006">
    <property type="protein sequence ID" value="KAF7825064.1"/>
    <property type="molecule type" value="Genomic_DNA"/>
</dbReference>
<proteinExistence type="predicted"/>
<comment type="caution">
    <text evidence="1">The sequence shown here is derived from an EMBL/GenBank/DDBJ whole genome shotgun (WGS) entry which is preliminary data.</text>
</comment>
<reference evidence="1" key="1">
    <citation type="submission" date="2020-09" db="EMBL/GenBank/DDBJ databases">
        <title>Genome-Enabled Discovery of Anthraquinone Biosynthesis in Senna tora.</title>
        <authorList>
            <person name="Kang S.-H."/>
            <person name="Pandey R.P."/>
            <person name="Lee C.-M."/>
            <person name="Sim J.-S."/>
            <person name="Jeong J.-T."/>
            <person name="Choi B.-S."/>
            <person name="Jung M."/>
            <person name="Ginzburg D."/>
            <person name="Zhao K."/>
            <person name="Won S.Y."/>
            <person name="Oh T.-J."/>
            <person name="Yu Y."/>
            <person name="Kim N.-H."/>
            <person name="Lee O.R."/>
            <person name="Lee T.-H."/>
            <person name="Bashyal P."/>
            <person name="Kim T.-S."/>
            <person name="Lee W.-H."/>
            <person name="Kawkins C."/>
            <person name="Kim C.-K."/>
            <person name="Kim J.S."/>
            <person name="Ahn B.O."/>
            <person name="Rhee S.Y."/>
            <person name="Sohng J.K."/>
        </authorList>
    </citation>
    <scope>NUCLEOTIDE SEQUENCE</scope>
    <source>
        <tissue evidence="1">Leaf</tissue>
    </source>
</reference>
<dbReference type="Proteomes" id="UP000634136">
    <property type="component" value="Unassembled WGS sequence"/>
</dbReference>
<sequence>MSKPHTRSTHHNESLCFFWYTRHQTLASPNLANLLCHLPPLFATMNKAAMYATIPYHNKRSIANLPHQSLSPPLECDLTEIRDLMIHDFRAINTSFEQLRAETDNQMEALGVQVNT</sequence>
<dbReference type="AlphaFoldDB" id="A0A834WQ16"/>
<gene>
    <name evidence="1" type="ORF">G2W53_016228</name>
</gene>
<accession>A0A834WQ16</accession>
<protein>
    <submittedName>
        <fullName evidence="1">Uncharacterized protein</fullName>
    </submittedName>
</protein>